<dbReference type="SUPFAM" id="SSF48498">
    <property type="entry name" value="Tetracyclin repressor-like, C-terminal domain"/>
    <property type="match status" value="1"/>
</dbReference>
<feature type="domain" description="HTH tetR-type" evidence="4">
    <location>
        <begin position="4"/>
        <end position="45"/>
    </location>
</feature>
<name>A0A916Z3W8_9SPHN</name>
<keyword evidence="6" id="KW-1185">Reference proteome</keyword>
<evidence type="ECO:0000256" key="2">
    <source>
        <dbReference type="ARBA" id="ARBA00023125"/>
    </source>
</evidence>
<dbReference type="InterPro" id="IPR001647">
    <property type="entry name" value="HTH_TetR"/>
</dbReference>
<dbReference type="SUPFAM" id="SSF46689">
    <property type="entry name" value="Homeodomain-like"/>
    <property type="match status" value="1"/>
</dbReference>
<evidence type="ECO:0000256" key="1">
    <source>
        <dbReference type="ARBA" id="ARBA00023015"/>
    </source>
</evidence>
<evidence type="ECO:0000313" key="6">
    <source>
        <dbReference type="Proteomes" id="UP000612349"/>
    </source>
</evidence>
<dbReference type="InterPro" id="IPR036271">
    <property type="entry name" value="Tet_transcr_reg_TetR-rel_C_sf"/>
</dbReference>
<evidence type="ECO:0000256" key="3">
    <source>
        <dbReference type="ARBA" id="ARBA00023163"/>
    </source>
</evidence>
<protein>
    <submittedName>
        <fullName evidence="5">HTH-type transcriptional repressor BdcR</fullName>
    </submittedName>
</protein>
<dbReference type="Gene3D" id="1.10.357.10">
    <property type="entry name" value="Tetracycline Repressor, domain 2"/>
    <property type="match status" value="1"/>
</dbReference>
<proteinExistence type="predicted"/>
<dbReference type="EMBL" id="BMIP01000006">
    <property type="protein sequence ID" value="GGD75128.1"/>
    <property type="molecule type" value="Genomic_DNA"/>
</dbReference>
<dbReference type="Proteomes" id="UP000612349">
    <property type="component" value="Unassembled WGS sequence"/>
</dbReference>
<dbReference type="Pfam" id="PF00440">
    <property type="entry name" value="TetR_N"/>
    <property type="match status" value="1"/>
</dbReference>
<evidence type="ECO:0000259" key="4">
    <source>
        <dbReference type="Pfam" id="PF00440"/>
    </source>
</evidence>
<sequence length="178" mass="18975">MAIAARLFHRAGYEGVSVADLTQALKINPPSLYAAYGSKLGLFERAIRAYAADELAQVQQALRAERSAAEALGGLLETAAIRYSSRPATPGCMIATALQSHDDAARGIAVTLTRQNEALLEEYLWPSASPGKARTIVQFVMQNLRGLSLNARLGYSSDDLVRSARIAAGAVSDLLETP</sequence>
<dbReference type="GO" id="GO:0003677">
    <property type="term" value="F:DNA binding"/>
    <property type="evidence" value="ECO:0007669"/>
    <property type="project" value="UniProtKB-KW"/>
</dbReference>
<keyword evidence="1" id="KW-0805">Transcription regulation</keyword>
<keyword evidence="3" id="KW-0804">Transcription</keyword>
<dbReference type="Gene3D" id="1.10.10.60">
    <property type="entry name" value="Homeodomain-like"/>
    <property type="match status" value="1"/>
</dbReference>
<comment type="caution">
    <text evidence="5">The sequence shown here is derived from an EMBL/GenBank/DDBJ whole genome shotgun (WGS) entry which is preliminary data.</text>
</comment>
<dbReference type="PANTHER" id="PTHR47506">
    <property type="entry name" value="TRANSCRIPTIONAL REGULATORY PROTEIN"/>
    <property type="match status" value="1"/>
</dbReference>
<gene>
    <name evidence="5" type="primary">bdcR</name>
    <name evidence="5" type="ORF">GCM10010990_25960</name>
</gene>
<accession>A0A916Z3W8</accession>
<keyword evidence="2" id="KW-0238">DNA-binding</keyword>
<reference evidence="5" key="2">
    <citation type="submission" date="2020-09" db="EMBL/GenBank/DDBJ databases">
        <authorList>
            <person name="Sun Q."/>
            <person name="Zhou Y."/>
        </authorList>
    </citation>
    <scope>NUCLEOTIDE SEQUENCE</scope>
    <source>
        <strain evidence="5">CGMCC 1.15360</strain>
    </source>
</reference>
<reference evidence="5" key="1">
    <citation type="journal article" date="2014" name="Int. J. Syst. Evol. Microbiol.">
        <title>Complete genome sequence of Corynebacterium casei LMG S-19264T (=DSM 44701T), isolated from a smear-ripened cheese.</title>
        <authorList>
            <consortium name="US DOE Joint Genome Institute (JGI-PGF)"/>
            <person name="Walter F."/>
            <person name="Albersmeier A."/>
            <person name="Kalinowski J."/>
            <person name="Ruckert C."/>
        </authorList>
    </citation>
    <scope>NUCLEOTIDE SEQUENCE</scope>
    <source>
        <strain evidence="5">CGMCC 1.15360</strain>
    </source>
</reference>
<organism evidence="5 6">
    <name type="scientific">Croceicoccus mobilis</name>
    <dbReference type="NCBI Taxonomy" id="1703339"/>
    <lineage>
        <taxon>Bacteria</taxon>
        <taxon>Pseudomonadati</taxon>
        <taxon>Pseudomonadota</taxon>
        <taxon>Alphaproteobacteria</taxon>
        <taxon>Sphingomonadales</taxon>
        <taxon>Erythrobacteraceae</taxon>
        <taxon>Croceicoccus</taxon>
    </lineage>
</organism>
<evidence type="ECO:0000313" key="5">
    <source>
        <dbReference type="EMBL" id="GGD75128.1"/>
    </source>
</evidence>
<dbReference type="PANTHER" id="PTHR47506:SF1">
    <property type="entry name" value="HTH-TYPE TRANSCRIPTIONAL REGULATOR YJDC"/>
    <property type="match status" value="1"/>
</dbReference>
<dbReference type="RefSeq" id="WP_172808078.1">
    <property type="nucleotide sequence ID" value="NZ_BMIP01000006.1"/>
</dbReference>
<dbReference type="AlphaFoldDB" id="A0A916Z3W8"/>
<dbReference type="InterPro" id="IPR009057">
    <property type="entry name" value="Homeodomain-like_sf"/>
</dbReference>